<name>A0AAW2RZ71_SESRA</name>
<evidence type="ECO:0000259" key="2">
    <source>
        <dbReference type="PROSITE" id="PS50994"/>
    </source>
</evidence>
<feature type="domain" description="Integrase catalytic" evidence="2">
    <location>
        <begin position="44"/>
        <end position="232"/>
    </location>
</feature>
<evidence type="ECO:0000313" key="3">
    <source>
        <dbReference type="EMBL" id="KAL0385670.1"/>
    </source>
</evidence>
<dbReference type="SUPFAM" id="SSF53098">
    <property type="entry name" value="Ribonuclease H-like"/>
    <property type="match status" value="1"/>
</dbReference>
<dbReference type="InterPro" id="IPR039537">
    <property type="entry name" value="Retrotran_Ty1/copia-like"/>
</dbReference>
<keyword evidence="1" id="KW-0472">Membrane</keyword>
<protein>
    <recommendedName>
        <fullName evidence="2">Integrase catalytic domain-containing protein</fullName>
    </recommendedName>
</protein>
<dbReference type="GO" id="GO:0015074">
    <property type="term" value="P:DNA integration"/>
    <property type="evidence" value="ECO:0007669"/>
    <property type="project" value="InterPro"/>
</dbReference>
<feature type="transmembrane region" description="Helical" evidence="1">
    <location>
        <begin position="20"/>
        <end position="42"/>
    </location>
</feature>
<accession>A0AAW2RZ71</accession>
<keyword evidence="1" id="KW-1133">Transmembrane helix</keyword>
<gene>
    <name evidence="3" type="ORF">Sradi_2961300</name>
</gene>
<dbReference type="InterPro" id="IPR001584">
    <property type="entry name" value="Integrase_cat-core"/>
</dbReference>
<evidence type="ECO:0000256" key="1">
    <source>
        <dbReference type="SAM" id="Phobius"/>
    </source>
</evidence>
<keyword evidence="1" id="KW-0812">Transmembrane</keyword>
<reference evidence="3" key="1">
    <citation type="submission" date="2020-06" db="EMBL/GenBank/DDBJ databases">
        <authorList>
            <person name="Li T."/>
            <person name="Hu X."/>
            <person name="Zhang T."/>
            <person name="Song X."/>
            <person name="Zhang H."/>
            <person name="Dai N."/>
            <person name="Sheng W."/>
            <person name="Hou X."/>
            <person name="Wei L."/>
        </authorList>
    </citation>
    <scope>NUCLEOTIDE SEQUENCE</scope>
    <source>
        <strain evidence="3">G02</strain>
        <tissue evidence="3">Leaf</tissue>
    </source>
</reference>
<dbReference type="EMBL" id="JACGWJ010000012">
    <property type="protein sequence ID" value="KAL0385670.1"/>
    <property type="molecule type" value="Genomic_DNA"/>
</dbReference>
<organism evidence="3">
    <name type="scientific">Sesamum radiatum</name>
    <name type="common">Black benniseed</name>
    <dbReference type="NCBI Taxonomy" id="300843"/>
    <lineage>
        <taxon>Eukaryota</taxon>
        <taxon>Viridiplantae</taxon>
        <taxon>Streptophyta</taxon>
        <taxon>Embryophyta</taxon>
        <taxon>Tracheophyta</taxon>
        <taxon>Spermatophyta</taxon>
        <taxon>Magnoliopsida</taxon>
        <taxon>eudicotyledons</taxon>
        <taxon>Gunneridae</taxon>
        <taxon>Pentapetalae</taxon>
        <taxon>asterids</taxon>
        <taxon>lamiids</taxon>
        <taxon>Lamiales</taxon>
        <taxon>Pedaliaceae</taxon>
        <taxon>Sesamum</taxon>
    </lineage>
</organism>
<dbReference type="GO" id="GO:0003676">
    <property type="term" value="F:nucleic acid binding"/>
    <property type="evidence" value="ECO:0007669"/>
    <property type="project" value="InterPro"/>
</dbReference>
<sequence length="261" mass="30252">MKYDLPTFGSLPPLCRLKEVRLPLAVGLFMILESSVVSFMGWRLIQLPLLTIPAFEYMRCKEKIDQYEFCIIMAQEIRYGYIYLIHERSQSLDVFKSFKAEVENQLGKKIKSIKSDCGGEYYGTYDRSGERRPRPLAKFLEERSTVPQFTMPGSPTMNGVAERQNRKLKHMVKRNARFFENVEFVGRGDKVKDIVFEEKYIDIPIGTSNIVQDFVPNSIDGTIDQDNVIERLIKEIVIEKQTATPPEPLPLRRSTRERRSA</sequence>
<reference evidence="3" key="2">
    <citation type="journal article" date="2024" name="Plant">
        <title>Genomic evolution and insights into agronomic trait innovations of Sesamum species.</title>
        <authorList>
            <person name="Miao H."/>
            <person name="Wang L."/>
            <person name="Qu L."/>
            <person name="Liu H."/>
            <person name="Sun Y."/>
            <person name="Le M."/>
            <person name="Wang Q."/>
            <person name="Wei S."/>
            <person name="Zheng Y."/>
            <person name="Lin W."/>
            <person name="Duan Y."/>
            <person name="Cao H."/>
            <person name="Xiong S."/>
            <person name="Wang X."/>
            <person name="Wei L."/>
            <person name="Li C."/>
            <person name="Ma Q."/>
            <person name="Ju M."/>
            <person name="Zhao R."/>
            <person name="Li G."/>
            <person name="Mu C."/>
            <person name="Tian Q."/>
            <person name="Mei H."/>
            <person name="Zhang T."/>
            <person name="Gao T."/>
            <person name="Zhang H."/>
        </authorList>
    </citation>
    <scope>NUCLEOTIDE SEQUENCE</scope>
    <source>
        <strain evidence="3">G02</strain>
    </source>
</reference>
<dbReference type="PANTHER" id="PTHR42648">
    <property type="entry name" value="TRANSPOSASE, PUTATIVE-RELATED"/>
    <property type="match status" value="1"/>
</dbReference>
<proteinExistence type="predicted"/>
<dbReference type="AlphaFoldDB" id="A0AAW2RZ71"/>
<comment type="caution">
    <text evidence="3">The sequence shown here is derived from an EMBL/GenBank/DDBJ whole genome shotgun (WGS) entry which is preliminary data.</text>
</comment>
<dbReference type="PANTHER" id="PTHR42648:SF28">
    <property type="entry name" value="TRANSPOSON-ENCODED PROTEIN WITH RIBONUCLEASE H-LIKE AND RETROVIRUS ZINC FINGER-LIKE DOMAINS"/>
    <property type="match status" value="1"/>
</dbReference>
<dbReference type="PROSITE" id="PS50994">
    <property type="entry name" value="INTEGRASE"/>
    <property type="match status" value="1"/>
</dbReference>
<dbReference type="InterPro" id="IPR012337">
    <property type="entry name" value="RNaseH-like_sf"/>
</dbReference>
<dbReference type="InterPro" id="IPR036397">
    <property type="entry name" value="RNaseH_sf"/>
</dbReference>
<dbReference type="Gene3D" id="3.30.420.10">
    <property type="entry name" value="Ribonuclease H-like superfamily/Ribonuclease H"/>
    <property type="match status" value="1"/>
</dbReference>